<feature type="domain" description="RING-type" evidence="6">
    <location>
        <begin position="526"/>
        <end position="567"/>
    </location>
</feature>
<keyword evidence="7" id="KW-1185">Reference proteome</keyword>
<keyword evidence="1" id="KW-0479">Metal-binding</keyword>
<dbReference type="Proteomes" id="UP000038045">
    <property type="component" value="Unplaced"/>
</dbReference>
<name>A0A0N4Z2B8_PARTI</name>
<dbReference type="WBParaSite" id="PTRK_0000101300.1">
    <property type="protein sequence ID" value="PTRK_0000101300.1"/>
    <property type="gene ID" value="PTRK_0000101300"/>
</dbReference>
<feature type="compositionally biased region" description="Polar residues" evidence="5">
    <location>
        <begin position="278"/>
        <end position="294"/>
    </location>
</feature>
<keyword evidence="3" id="KW-0862">Zinc</keyword>
<organism evidence="7 8">
    <name type="scientific">Parastrongyloides trichosuri</name>
    <name type="common">Possum-specific nematode worm</name>
    <dbReference type="NCBI Taxonomy" id="131310"/>
    <lineage>
        <taxon>Eukaryota</taxon>
        <taxon>Metazoa</taxon>
        <taxon>Ecdysozoa</taxon>
        <taxon>Nematoda</taxon>
        <taxon>Chromadorea</taxon>
        <taxon>Rhabditida</taxon>
        <taxon>Tylenchina</taxon>
        <taxon>Panagrolaimomorpha</taxon>
        <taxon>Strongyloidoidea</taxon>
        <taxon>Strongyloididae</taxon>
        <taxon>Parastrongyloides</taxon>
    </lineage>
</organism>
<evidence type="ECO:0000256" key="1">
    <source>
        <dbReference type="ARBA" id="ARBA00022723"/>
    </source>
</evidence>
<keyword evidence="2 4" id="KW-0863">Zinc-finger</keyword>
<dbReference type="STRING" id="131310.A0A0N4Z2B8"/>
<accession>A0A0N4Z2B8</accession>
<feature type="compositionally biased region" description="Low complexity" evidence="5">
    <location>
        <begin position="1"/>
        <end position="14"/>
    </location>
</feature>
<dbReference type="CDD" id="cd16474">
    <property type="entry name" value="RING-H2_RNF111-like"/>
    <property type="match status" value="1"/>
</dbReference>
<feature type="region of interest" description="Disordered" evidence="5">
    <location>
        <begin position="1"/>
        <end position="23"/>
    </location>
</feature>
<dbReference type="InterPro" id="IPR001841">
    <property type="entry name" value="Znf_RING"/>
</dbReference>
<evidence type="ECO:0000256" key="2">
    <source>
        <dbReference type="ARBA" id="ARBA00022771"/>
    </source>
</evidence>
<reference evidence="8" key="1">
    <citation type="submission" date="2017-02" db="UniProtKB">
        <authorList>
            <consortium name="WormBaseParasite"/>
        </authorList>
    </citation>
    <scope>IDENTIFICATION</scope>
</reference>
<evidence type="ECO:0000313" key="8">
    <source>
        <dbReference type="WBParaSite" id="PTRK_0000101300.1"/>
    </source>
</evidence>
<protein>
    <submittedName>
        <fullName evidence="8">RING-type domain-containing protein</fullName>
    </submittedName>
</protein>
<dbReference type="InterPro" id="IPR051834">
    <property type="entry name" value="RING_finger_E3_ligase"/>
</dbReference>
<dbReference type="InterPro" id="IPR013083">
    <property type="entry name" value="Znf_RING/FYVE/PHD"/>
</dbReference>
<dbReference type="SMART" id="SM00184">
    <property type="entry name" value="RING"/>
    <property type="match status" value="1"/>
</dbReference>
<feature type="compositionally biased region" description="Polar residues" evidence="5">
    <location>
        <begin position="259"/>
        <end position="268"/>
    </location>
</feature>
<feature type="region of interest" description="Disordered" evidence="5">
    <location>
        <begin position="222"/>
        <end position="307"/>
    </location>
</feature>
<evidence type="ECO:0000313" key="7">
    <source>
        <dbReference type="Proteomes" id="UP000038045"/>
    </source>
</evidence>
<evidence type="ECO:0000256" key="4">
    <source>
        <dbReference type="PROSITE-ProRule" id="PRU00175"/>
    </source>
</evidence>
<dbReference type="GO" id="GO:0005634">
    <property type="term" value="C:nucleus"/>
    <property type="evidence" value="ECO:0007669"/>
    <property type="project" value="TreeGrafter"/>
</dbReference>
<dbReference type="PROSITE" id="PS50089">
    <property type="entry name" value="ZF_RING_2"/>
    <property type="match status" value="1"/>
</dbReference>
<feature type="compositionally biased region" description="Polar residues" evidence="5">
    <location>
        <begin position="222"/>
        <end position="243"/>
    </location>
</feature>
<dbReference type="GO" id="GO:0061630">
    <property type="term" value="F:ubiquitin protein ligase activity"/>
    <property type="evidence" value="ECO:0007669"/>
    <property type="project" value="TreeGrafter"/>
</dbReference>
<evidence type="ECO:0000256" key="5">
    <source>
        <dbReference type="SAM" id="MobiDB-lite"/>
    </source>
</evidence>
<dbReference type="Pfam" id="PF13639">
    <property type="entry name" value="zf-RING_2"/>
    <property type="match status" value="1"/>
</dbReference>
<evidence type="ECO:0000259" key="6">
    <source>
        <dbReference type="PROSITE" id="PS50089"/>
    </source>
</evidence>
<dbReference type="Gene3D" id="3.30.40.10">
    <property type="entry name" value="Zinc/RING finger domain, C3HC4 (zinc finger)"/>
    <property type="match status" value="1"/>
</dbReference>
<dbReference type="SUPFAM" id="SSF57850">
    <property type="entry name" value="RING/U-box"/>
    <property type="match status" value="1"/>
</dbReference>
<proteinExistence type="predicted"/>
<evidence type="ECO:0000256" key="3">
    <source>
        <dbReference type="ARBA" id="ARBA00022833"/>
    </source>
</evidence>
<dbReference type="PANTHER" id="PTHR45931">
    <property type="entry name" value="SI:CH211-59O9.10"/>
    <property type="match status" value="1"/>
</dbReference>
<dbReference type="AlphaFoldDB" id="A0A0N4Z2B8"/>
<dbReference type="GO" id="GO:0006511">
    <property type="term" value="P:ubiquitin-dependent protein catabolic process"/>
    <property type="evidence" value="ECO:0007669"/>
    <property type="project" value="TreeGrafter"/>
</dbReference>
<dbReference type="GO" id="GO:0008270">
    <property type="term" value="F:zinc ion binding"/>
    <property type="evidence" value="ECO:0007669"/>
    <property type="project" value="UniProtKB-KW"/>
</dbReference>
<dbReference type="PANTHER" id="PTHR45931:SF16">
    <property type="entry name" value="RING_U-BOX SUPERFAMILY PROTEIN"/>
    <property type="match status" value="1"/>
</dbReference>
<sequence>MDNSSVNSAISRSRSPTEVAQVPIPPSDIYNINNINLQYMNTPFPNTNQHISGMENHVNINSNATNGILMPNIATAVPSISQAISNIYDFDIPPVSHLPIREPEDVIQIGIELQRHRAIEFEHARTHPYEPLALTRTYHVHRNNITGRITLIRDSNTDITRRSEYVVPPRDCYLENTQIPNGISLQRSEEVSDNQINYVPYRQQPFPYNYENHIPQQSIFHQSNGYHQPQHSISTSFHSNSIPRPSPLPPQRQKRPHGNASNGSSQPGASRLPKIRRVNSSVEDNPSCTSQTTSEHQERLGFNNISQSRRDLFENIEQRRTVPPRIHNHQIHTPQEHVHSRSRLPNTWPMSLLEINRQIMNSLYTIEANIPHTYPNFVYPVQQNQMETGNTIPSNSQGTGIQNFQTNHHFSVHPGRSSGRQFIHQTERGQIYNRPPRTFVENLELQQHALEQIHQNNRVMGMAVPLISGFSPADFHYIQAFTHYNTPAAAAEAAPVGLSTEDIKKFTTIMPFSKDSQSDENESERCTVCLCDFDSGDEVRALNCSHKFHVECIDQWLNINKKCPLCREDVDKVRGLEKEPNSSSTGRIPINSTVHTNVHNQATVVDV</sequence>